<feature type="compositionally biased region" description="Basic and acidic residues" evidence="1">
    <location>
        <begin position="378"/>
        <end position="392"/>
    </location>
</feature>
<name>A0A8J1TQU9_OWEFU</name>
<accession>A0A8J1TQU9</accession>
<evidence type="ECO:0000256" key="3">
    <source>
        <dbReference type="SAM" id="SignalP"/>
    </source>
</evidence>
<feature type="region of interest" description="Disordered" evidence="1">
    <location>
        <begin position="135"/>
        <end position="155"/>
    </location>
</feature>
<comment type="caution">
    <text evidence="4">The sequence shown here is derived from an EMBL/GenBank/DDBJ whole genome shotgun (WGS) entry which is preliminary data.</text>
</comment>
<dbReference type="Proteomes" id="UP000749559">
    <property type="component" value="Unassembled WGS sequence"/>
</dbReference>
<reference evidence="4" key="1">
    <citation type="submission" date="2022-03" db="EMBL/GenBank/DDBJ databases">
        <authorList>
            <person name="Martin C."/>
        </authorList>
    </citation>
    <scope>NUCLEOTIDE SEQUENCE</scope>
</reference>
<feature type="compositionally biased region" description="Low complexity" evidence="1">
    <location>
        <begin position="66"/>
        <end position="99"/>
    </location>
</feature>
<keyword evidence="5" id="KW-1185">Reference proteome</keyword>
<feature type="compositionally biased region" description="Low complexity" evidence="1">
    <location>
        <begin position="135"/>
        <end position="146"/>
    </location>
</feature>
<dbReference type="AlphaFoldDB" id="A0A8J1TQU9"/>
<evidence type="ECO:0000256" key="1">
    <source>
        <dbReference type="SAM" id="MobiDB-lite"/>
    </source>
</evidence>
<gene>
    <name evidence="4" type="ORF">OFUS_LOCUS14632</name>
</gene>
<evidence type="ECO:0000313" key="5">
    <source>
        <dbReference type="Proteomes" id="UP000749559"/>
    </source>
</evidence>
<organism evidence="4 5">
    <name type="scientific">Owenia fusiformis</name>
    <name type="common">Polychaete worm</name>
    <dbReference type="NCBI Taxonomy" id="6347"/>
    <lineage>
        <taxon>Eukaryota</taxon>
        <taxon>Metazoa</taxon>
        <taxon>Spiralia</taxon>
        <taxon>Lophotrochozoa</taxon>
        <taxon>Annelida</taxon>
        <taxon>Polychaeta</taxon>
        <taxon>Sedentaria</taxon>
        <taxon>Canalipalpata</taxon>
        <taxon>Sabellida</taxon>
        <taxon>Oweniida</taxon>
        <taxon>Oweniidae</taxon>
        <taxon>Owenia</taxon>
    </lineage>
</organism>
<proteinExistence type="predicted"/>
<protein>
    <submittedName>
        <fullName evidence="4">Uncharacterized protein</fullName>
    </submittedName>
</protein>
<sequence>MARKMMVLLGHVLLMVALMARCLGAKSTDTTVPITSSTTTESITTIASETIASNTTTALESINQTVASESTASNTSTASESITTTASDSITTSSESNTTKVSGSNTTQLVSTVLSITNTQSMGNETTDEATTLTVTSTTTQTTTTTPPNSTPVDISNEKIAIPVVFTNIDSSGCATERESFQKQLTDGLTSTPNATVTCEDCSASTDSLMCKVEYPAVTLIENNNRNSTFTTELGNVIREAAKNVTFTNGTSASVDDDKLNIALGVAGQIVNDPCGEFCNATQRCRSNSLYAGSALACESKCALFLEDDCKGGQGTCTLDYEKNEPFCKCNADHIYLFKTCVNQWYIVGGVAGLVVLLIIIIIVVAVCCRRRSPPKQSEEERSLRHERDLKSYDNNGYTSHPTESYEMEKPNYVQPTYDDNLPAQNVRNERMATPADNTYTELQNTDAYKNFFPQLEHVDPTVDYSIQRPILRYFPRYYSSKQY</sequence>
<feature type="signal peptide" evidence="3">
    <location>
        <begin position="1"/>
        <end position="24"/>
    </location>
</feature>
<feature type="transmembrane region" description="Helical" evidence="2">
    <location>
        <begin position="345"/>
        <end position="369"/>
    </location>
</feature>
<evidence type="ECO:0000256" key="2">
    <source>
        <dbReference type="SAM" id="Phobius"/>
    </source>
</evidence>
<feature type="region of interest" description="Disordered" evidence="1">
    <location>
        <begin position="378"/>
        <end position="408"/>
    </location>
</feature>
<dbReference type="EMBL" id="CAIIXF020000007">
    <property type="protein sequence ID" value="CAH1789232.1"/>
    <property type="molecule type" value="Genomic_DNA"/>
</dbReference>
<keyword evidence="2" id="KW-0812">Transmembrane</keyword>
<keyword evidence="2" id="KW-0472">Membrane</keyword>
<evidence type="ECO:0000313" key="4">
    <source>
        <dbReference type="EMBL" id="CAH1789232.1"/>
    </source>
</evidence>
<feature type="region of interest" description="Disordered" evidence="1">
    <location>
        <begin position="66"/>
        <end position="105"/>
    </location>
</feature>
<keyword evidence="2" id="KW-1133">Transmembrane helix</keyword>
<feature type="chain" id="PRO_5043859885" evidence="3">
    <location>
        <begin position="25"/>
        <end position="484"/>
    </location>
</feature>
<dbReference type="OrthoDB" id="329227at2759"/>
<keyword evidence="3" id="KW-0732">Signal</keyword>
<feature type="compositionally biased region" description="Polar residues" evidence="1">
    <location>
        <begin position="393"/>
        <end position="403"/>
    </location>
</feature>
<dbReference type="NCBIfam" id="NF041738">
    <property type="entry name" value="GG_III-CTERM"/>
    <property type="match status" value="1"/>
</dbReference>